<evidence type="ECO:0000313" key="4">
    <source>
        <dbReference type="Proteomes" id="UP000717585"/>
    </source>
</evidence>
<sequence length="99" mass="11336">MNDNVDVIEPIESVEIPLEERQTTPYLTKYERARILGARALQLSMNAPAMINVKPGVTDPLEVAEMELAAKPPKIPMIIRRYLPDRSYEDWKLSELNID</sequence>
<dbReference type="GO" id="GO:0003677">
    <property type="term" value="F:DNA binding"/>
    <property type="evidence" value="ECO:0007669"/>
    <property type="project" value="InterPro"/>
</dbReference>
<accession>A0A8J6E9S4</accession>
<dbReference type="GO" id="GO:0042797">
    <property type="term" value="P:tRNA transcription by RNA polymerase III"/>
    <property type="evidence" value="ECO:0007669"/>
    <property type="project" value="TreeGrafter"/>
</dbReference>
<dbReference type="GO" id="GO:0005666">
    <property type="term" value="C:RNA polymerase III complex"/>
    <property type="evidence" value="ECO:0007669"/>
    <property type="project" value="TreeGrafter"/>
</dbReference>
<proteinExistence type="predicted"/>
<dbReference type="GO" id="GO:0005736">
    <property type="term" value="C:RNA polymerase I complex"/>
    <property type="evidence" value="ECO:0007669"/>
    <property type="project" value="TreeGrafter"/>
</dbReference>
<evidence type="ECO:0000313" key="3">
    <source>
        <dbReference type="EMBL" id="KAG9393745.1"/>
    </source>
</evidence>
<dbReference type="InterPro" id="IPR020708">
    <property type="entry name" value="DNA-dir_RNA_polK_14-18kDa_CS"/>
</dbReference>
<dbReference type="PANTHER" id="PTHR47227:SF5">
    <property type="entry name" value="DNA-DIRECTED RNA POLYMERASES I, II, AND III SUBUNIT RPABC2"/>
    <property type="match status" value="1"/>
</dbReference>
<organism evidence="3 4">
    <name type="scientific">Carpediemonas membranifera</name>
    <dbReference type="NCBI Taxonomy" id="201153"/>
    <lineage>
        <taxon>Eukaryota</taxon>
        <taxon>Metamonada</taxon>
        <taxon>Carpediemonas-like organisms</taxon>
        <taxon>Carpediemonas</taxon>
    </lineage>
</organism>
<dbReference type="GO" id="GO:0005665">
    <property type="term" value="C:RNA polymerase II, core complex"/>
    <property type="evidence" value="ECO:0007669"/>
    <property type="project" value="TreeGrafter"/>
</dbReference>
<dbReference type="PROSITE" id="PS01111">
    <property type="entry name" value="RNA_POL_K_14KD"/>
    <property type="match status" value="1"/>
</dbReference>
<dbReference type="NCBIfam" id="NF002208">
    <property type="entry name" value="PRK01099.1-3"/>
    <property type="match status" value="1"/>
</dbReference>
<dbReference type="Pfam" id="PF01192">
    <property type="entry name" value="RNA_pol_Rpb6"/>
    <property type="match status" value="1"/>
</dbReference>
<dbReference type="AlphaFoldDB" id="A0A8J6E9S4"/>
<dbReference type="PANTHER" id="PTHR47227">
    <property type="entry name" value="DNA-DIRECTED RNA POLYMERASE SUBUNIT K"/>
    <property type="match status" value="1"/>
</dbReference>
<dbReference type="Proteomes" id="UP000717585">
    <property type="component" value="Unassembled WGS sequence"/>
</dbReference>
<evidence type="ECO:0000256" key="2">
    <source>
        <dbReference type="ARBA" id="ARBA00023163"/>
    </source>
</evidence>
<dbReference type="SUPFAM" id="SSF63562">
    <property type="entry name" value="RPB6/omega subunit-like"/>
    <property type="match status" value="1"/>
</dbReference>
<evidence type="ECO:0000256" key="1">
    <source>
        <dbReference type="ARBA" id="ARBA00022478"/>
    </source>
</evidence>
<dbReference type="OrthoDB" id="259769at2759"/>
<dbReference type="Gene3D" id="3.90.940.10">
    <property type="match status" value="1"/>
</dbReference>
<protein>
    <submittedName>
        <fullName evidence="3">RNA polymerase, subunit omega/K/RPB6</fullName>
    </submittedName>
</protein>
<dbReference type="InterPro" id="IPR006110">
    <property type="entry name" value="Pol_omega/Rpo6/RPB6"/>
</dbReference>
<dbReference type="GO" id="GO:0006366">
    <property type="term" value="P:transcription by RNA polymerase II"/>
    <property type="evidence" value="ECO:0007669"/>
    <property type="project" value="TreeGrafter"/>
</dbReference>
<keyword evidence="2" id="KW-0804">Transcription</keyword>
<comment type="caution">
    <text evidence="3">The sequence shown here is derived from an EMBL/GenBank/DDBJ whole genome shotgun (WGS) entry which is preliminary data.</text>
</comment>
<keyword evidence="1" id="KW-0240">DNA-directed RNA polymerase</keyword>
<dbReference type="InterPro" id="IPR036161">
    <property type="entry name" value="RPB6/omega-like_sf"/>
</dbReference>
<gene>
    <name evidence="3" type="ORF">J8273_4864</name>
</gene>
<dbReference type="PIRSF" id="PIRSF000778">
    <property type="entry name" value="RpoK/RPB6"/>
    <property type="match status" value="1"/>
</dbReference>
<dbReference type="GO" id="GO:0006360">
    <property type="term" value="P:transcription by RNA polymerase I"/>
    <property type="evidence" value="ECO:0007669"/>
    <property type="project" value="TreeGrafter"/>
</dbReference>
<dbReference type="InterPro" id="IPR006111">
    <property type="entry name" value="Rpo6/Rpb6"/>
</dbReference>
<keyword evidence="4" id="KW-1185">Reference proteome</keyword>
<reference evidence="3" key="1">
    <citation type="submission" date="2021-05" db="EMBL/GenBank/DDBJ databases">
        <title>A free-living protist that lacks canonical eukaryotic 1 DNA replication and segregation systems.</title>
        <authorList>
            <person name="Salas-Leiva D.E."/>
            <person name="Tromer E.C."/>
            <person name="Curtis B.A."/>
            <person name="Jerlstrom-Hultqvist J."/>
            <person name="Kolisko M."/>
            <person name="Yi Z."/>
            <person name="Salas-Leiva J.S."/>
            <person name="Gallot-Lavallee L."/>
            <person name="Kops G.J.P.L."/>
            <person name="Archibald J.M."/>
            <person name="Simpson A.G.B."/>
            <person name="Roger A.J."/>
        </authorList>
    </citation>
    <scope>NUCLEOTIDE SEQUENCE</scope>
    <source>
        <strain evidence="3">BICM</strain>
    </source>
</reference>
<dbReference type="EMBL" id="JAHDYR010000021">
    <property type="protein sequence ID" value="KAG9393745.1"/>
    <property type="molecule type" value="Genomic_DNA"/>
</dbReference>
<dbReference type="GO" id="GO:0003899">
    <property type="term" value="F:DNA-directed RNA polymerase activity"/>
    <property type="evidence" value="ECO:0007669"/>
    <property type="project" value="InterPro"/>
</dbReference>
<name>A0A8J6E9S4_9EUKA</name>